<dbReference type="CDD" id="cd06222">
    <property type="entry name" value="RNase_H_like"/>
    <property type="match status" value="1"/>
</dbReference>
<dbReference type="GO" id="GO:0003676">
    <property type="term" value="F:nucleic acid binding"/>
    <property type="evidence" value="ECO:0007669"/>
    <property type="project" value="InterPro"/>
</dbReference>
<dbReference type="InterPro" id="IPR044730">
    <property type="entry name" value="RNase_H-like_dom_plant"/>
</dbReference>
<reference evidence="2 3" key="1">
    <citation type="journal article" date="2018" name="Front. Plant Sci.">
        <title>Red Clover (Trifolium pratense) and Zigzag Clover (T. medium) - A Picture of Genomic Similarities and Differences.</title>
        <authorList>
            <person name="Dluhosova J."/>
            <person name="Istvanek J."/>
            <person name="Nedelnik J."/>
            <person name="Repkova J."/>
        </authorList>
    </citation>
    <scope>NUCLEOTIDE SEQUENCE [LARGE SCALE GENOMIC DNA]</scope>
    <source>
        <strain evidence="3">cv. 10/8</strain>
        <tissue evidence="2">Leaf</tissue>
    </source>
</reference>
<sequence>MGFTNVELSIDSQVVVYVIQAGRMQGSAGCTVLKKIRRVMEQDWIVKVSHEYREANKVADSLANIGCSIE</sequence>
<protein>
    <recommendedName>
        <fullName evidence="1">RNase H type-1 domain-containing protein</fullName>
    </recommendedName>
</protein>
<evidence type="ECO:0000259" key="1">
    <source>
        <dbReference type="Pfam" id="PF13456"/>
    </source>
</evidence>
<evidence type="ECO:0000313" key="3">
    <source>
        <dbReference type="Proteomes" id="UP000265520"/>
    </source>
</evidence>
<dbReference type="InterPro" id="IPR053151">
    <property type="entry name" value="RNase_H-like"/>
</dbReference>
<proteinExistence type="predicted"/>
<evidence type="ECO:0000313" key="2">
    <source>
        <dbReference type="EMBL" id="MCI50045.1"/>
    </source>
</evidence>
<dbReference type="PANTHER" id="PTHR47723:SF19">
    <property type="entry name" value="POLYNUCLEOTIDYL TRANSFERASE, RIBONUCLEASE H-LIKE SUPERFAMILY PROTEIN"/>
    <property type="match status" value="1"/>
</dbReference>
<comment type="caution">
    <text evidence="2">The sequence shown here is derived from an EMBL/GenBank/DDBJ whole genome shotgun (WGS) entry which is preliminary data.</text>
</comment>
<organism evidence="2 3">
    <name type="scientific">Trifolium medium</name>
    <dbReference type="NCBI Taxonomy" id="97028"/>
    <lineage>
        <taxon>Eukaryota</taxon>
        <taxon>Viridiplantae</taxon>
        <taxon>Streptophyta</taxon>
        <taxon>Embryophyta</taxon>
        <taxon>Tracheophyta</taxon>
        <taxon>Spermatophyta</taxon>
        <taxon>Magnoliopsida</taxon>
        <taxon>eudicotyledons</taxon>
        <taxon>Gunneridae</taxon>
        <taxon>Pentapetalae</taxon>
        <taxon>rosids</taxon>
        <taxon>fabids</taxon>
        <taxon>Fabales</taxon>
        <taxon>Fabaceae</taxon>
        <taxon>Papilionoideae</taxon>
        <taxon>50 kb inversion clade</taxon>
        <taxon>NPAAA clade</taxon>
        <taxon>Hologalegina</taxon>
        <taxon>IRL clade</taxon>
        <taxon>Trifolieae</taxon>
        <taxon>Trifolium</taxon>
    </lineage>
</organism>
<dbReference type="InterPro" id="IPR002156">
    <property type="entry name" value="RNaseH_domain"/>
</dbReference>
<dbReference type="Proteomes" id="UP000265520">
    <property type="component" value="Unassembled WGS sequence"/>
</dbReference>
<accession>A0A392SPT8</accession>
<feature type="domain" description="RNase H type-1" evidence="1">
    <location>
        <begin position="2"/>
        <end position="64"/>
    </location>
</feature>
<dbReference type="InterPro" id="IPR036397">
    <property type="entry name" value="RNaseH_sf"/>
</dbReference>
<name>A0A392SPT8_9FABA</name>
<dbReference type="Pfam" id="PF13456">
    <property type="entry name" value="RVT_3"/>
    <property type="match status" value="1"/>
</dbReference>
<dbReference type="AlphaFoldDB" id="A0A392SPT8"/>
<keyword evidence="3" id="KW-1185">Reference proteome</keyword>
<dbReference type="Gene3D" id="3.30.420.10">
    <property type="entry name" value="Ribonuclease H-like superfamily/Ribonuclease H"/>
    <property type="match status" value="1"/>
</dbReference>
<dbReference type="EMBL" id="LXQA010410576">
    <property type="protein sequence ID" value="MCI50045.1"/>
    <property type="molecule type" value="Genomic_DNA"/>
</dbReference>
<feature type="non-terminal residue" evidence="2">
    <location>
        <position position="70"/>
    </location>
</feature>
<dbReference type="GO" id="GO:0004523">
    <property type="term" value="F:RNA-DNA hybrid ribonuclease activity"/>
    <property type="evidence" value="ECO:0007669"/>
    <property type="project" value="InterPro"/>
</dbReference>
<dbReference type="PANTHER" id="PTHR47723">
    <property type="entry name" value="OS05G0353850 PROTEIN"/>
    <property type="match status" value="1"/>
</dbReference>